<dbReference type="Proteomes" id="UP001283361">
    <property type="component" value="Unassembled WGS sequence"/>
</dbReference>
<feature type="domain" description="V-SNARE coiled-coil homology" evidence="3">
    <location>
        <begin position="158"/>
        <end position="218"/>
    </location>
</feature>
<sequence length="325" mass="36983">MRIGANCYFEIKGRYLYTLKLGKMSGAHNDCFVKMSAKKLCNFVSFRAAGSVAGLDLIRPGLLSLLMATWAADTRRLQVLMRGPLWAGDIVEIRSSDEVLEDQLTIKKFRYNFPFLVIERWTNRRLDRPVLSVRQALEFNDPLVASHRSRVPSQTSSQFLKLRQQVDELLGVMRNNVIVWKTKGTRIKSLQGRMDRLSKISRAFKLRAKGFHNAIWWKDNRMKTIVQLEIGILFAIISVTLATHTSGSNGLALKTAASSLYGTTTHQGSLEEKPREAVHSHSPGKDKLQEIQGDQNISQEKFKDVQEKYLCGETNMRDSERLHCL</sequence>
<dbReference type="EMBL" id="JAWDGP010003742">
    <property type="protein sequence ID" value="KAK3771363.1"/>
    <property type="molecule type" value="Genomic_DNA"/>
</dbReference>
<evidence type="ECO:0000256" key="2">
    <source>
        <dbReference type="SAM" id="MobiDB-lite"/>
    </source>
</evidence>
<feature type="compositionally biased region" description="Basic and acidic residues" evidence="2">
    <location>
        <begin position="269"/>
        <end position="289"/>
    </location>
</feature>
<comment type="caution">
    <text evidence="4">The sequence shown here is derived from an EMBL/GenBank/DDBJ whole genome shotgun (WGS) entry which is preliminary data.</text>
</comment>
<dbReference type="InterPro" id="IPR042855">
    <property type="entry name" value="V_SNARE_CC"/>
</dbReference>
<dbReference type="InterPro" id="IPR042887">
    <property type="entry name" value="VAMP4"/>
</dbReference>
<dbReference type="Gene3D" id="1.20.5.110">
    <property type="match status" value="1"/>
</dbReference>
<reference evidence="4" key="1">
    <citation type="journal article" date="2023" name="G3 (Bethesda)">
        <title>A reference genome for the long-term kleptoplast-retaining sea slug Elysia crispata morphotype clarki.</title>
        <authorList>
            <person name="Eastman K.E."/>
            <person name="Pendleton A.L."/>
            <person name="Shaikh M.A."/>
            <person name="Suttiyut T."/>
            <person name="Ogas R."/>
            <person name="Tomko P."/>
            <person name="Gavelis G."/>
            <person name="Widhalm J.R."/>
            <person name="Wisecaver J.H."/>
        </authorList>
    </citation>
    <scope>NUCLEOTIDE SEQUENCE</scope>
    <source>
        <strain evidence="4">ECLA1</strain>
    </source>
</reference>
<dbReference type="SUPFAM" id="SSF58038">
    <property type="entry name" value="SNARE fusion complex"/>
    <property type="match status" value="1"/>
</dbReference>
<gene>
    <name evidence="4" type="ORF">RRG08_050414</name>
</gene>
<dbReference type="PANTHER" id="PTHR46897:SF1">
    <property type="entry name" value="VESICLE-ASSOCIATED MEMBRANE PROTEIN 4"/>
    <property type="match status" value="1"/>
</dbReference>
<keyword evidence="1" id="KW-0175">Coiled coil</keyword>
<evidence type="ECO:0000313" key="4">
    <source>
        <dbReference type="EMBL" id="KAK3771363.1"/>
    </source>
</evidence>
<evidence type="ECO:0000256" key="1">
    <source>
        <dbReference type="PROSITE-ProRule" id="PRU00290"/>
    </source>
</evidence>
<accession>A0AAE0ZLB7</accession>
<dbReference type="AlphaFoldDB" id="A0AAE0ZLB7"/>
<proteinExistence type="predicted"/>
<evidence type="ECO:0000313" key="5">
    <source>
        <dbReference type="Proteomes" id="UP001283361"/>
    </source>
</evidence>
<feature type="region of interest" description="Disordered" evidence="2">
    <location>
        <begin position="264"/>
        <end position="297"/>
    </location>
</feature>
<dbReference type="PROSITE" id="PS50892">
    <property type="entry name" value="V_SNARE"/>
    <property type="match status" value="1"/>
</dbReference>
<evidence type="ECO:0000259" key="3">
    <source>
        <dbReference type="PROSITE" id="PS50892"/>
    </source>
</evidence>
<organism evidence="4 5">
    <name type="scientific">Elysia crispata</name>
    <name type="common">lettuce slug</name>
    <dbReference type="NCBI Taxonomy" id="231223"/>
    <lineage>
        <taxon>Eukaryota</taxon>
        <taxon>Metazoa</taxon>
        <taxon>Spiralia</taxon>
        <taxon>Lophotrochozoa</taxon>
        <taxon>Mollusca</taxon>
        <taxon>Gastropoda</taxon>
        <taxon>Heterobranchia</taxon>
        <taxon>Euthyneura</taxon>
        <taxon>Panpulmonata</taxon>
        <taxon>Sacoglossa</taxon>
        <taxon>Placobranchoidea</taxon>
        <taxon>Plakobranchidae</taxon>
        <taxon>Elysia</taxon>
    </lineage>
</organism>
<protein>
    <recommendedName>
        <fullName evidence="3">V-SNARE coiled-coil homology domain-containing protein</fullName>
    </recommendedName>
</protein>
<dbReference type="GO" id="GO:0090161">
    <property type="term" value="P:Golgi ribbon formation"/>
    <property type="evidence" value="ECO:0007669"/>
    <property type="project" value="InterPro"/>
</dbReference>
<dbReference type="Pfam" id="PF00957">
    <property type="entry name" value="Synaptobrevin"/>
    <property type="match status" value="1"/>
</dbReference>
<dbReference type="PANTHER" id="PTHR46897">
    <property type="entry name" value="VESICLE-ASSOCIATED MEMBRANE PROTEIN 4"/>
    <property type="match status" value="1"/>
</dbReference>
<name>A0AAE0ZLB7_9GAST</name>
<keyword evidence="5" id="KW-1185">Reference proteome</keyword>